<dbReference type="InterPro" id="IPR017853">
    <property type="entry name" value="GH"/>
</dbReference>
<evidence type="ECO:0000256" key="8">
    <source>
        <dbReference type="ARBA" id="ARBA00022821"/>
    </source>
</evidence>
<reference evidence="14" key="1">
    <citation type="submission" date="2024-03" db="EMBL/GenBank/DDBJ databases">
        <title>WGS assembly of Saponaria officinalis var. Norfolk2.</title>
        <authorList>
            <person name="Jenkins J."/>
            <person name="Shu S."/>
            <person name="Grimwood J."/>
            <person name="Barry K."/>
            <person name="Goodstein D."/>
            <person name="Schmutz J."/>
            <person name="Leebens-Mack J."/>
            <person name="Osbourn A."/>
        </authorList>
    </citation>
    <scope>NUCLEOTIDE SEQUENCE [LARGE SCALE GENOMIC DNA]</scope>
    <source>
        <strain evidence="14">JIC</strain>
    </source>
</reference>
<dbReference type="EC" id="3.2.1.39" evidence="4"/>
<evidence type="ECO:0000256" key="1">
    <source>
        <dbReference type="ARBA" id="ARBA00000382"/>
    </source>
</evidence>
<evidence type="ECO:0000256" key="2">
    <source>
        <dbReference type="ARBA" id="ARBA00004609"/>
    </source>
</evidence>
<evidence type="ECO:0000256" key="10">
    <source>
        <dbReference type="ARBA" id="ARBA00023295"/>
    </source>
</evidence>
<dbReference type="AlphaFoldDB" id="A0AAW1H8S8"/>
<evidence type="ECO:0000256" key="7">
    <source>
        <dbReference type="ARBA" id="ARBA00022801"/>
    </source>
</evidence>
<organism evidence="14 15">
    <name type="scientific">Saponaria officinalis</name>
    <name type="common">Common soapwort</name>
    <name type="synonym">Lychnis saponaria</name>
    <dbReference type="NCBI Taxonomy" id="3572"/>
    <lineage>
        <taxon>Eukaryota</taxon>
        <taxon>Viridiplantae</taxon>
        <taxon>Streptophyta</taxon>
        <taxon>Embryophyta</taxon>
        <taxon>Tracheophyta</taxon>
        <taxon>Spermatophyta</taxon>
        <taxon>Magnoliopsida</taxon>
        <taxon>eudicotyledons</taxon>
        <taxon>Gunneridae</taxon>
        <taxon>Pentapetalae</taxon>
        <taxon>Caryophyllales</taxon>
        <taxon>Caryophyllaceae</taxon>
        <taxon>Caryophylleae</taxon>
        <taxon>Saponaria</taxon>
    </lineage>
</organism>
<dbReference type="InterPro" id="IPR000490">
    <property type="entry name" value="Glyco_hydro_17"/>
</dbReference>
<dbReference type="PANTHER" id="PTHR32227">
    <property type="entry name" value="GLUCAN ENDO-1,3-BETA-GLUCOSIDASE BG1-RELATED-RELATED"/>
    <property type="match status" value="1"/>
</dbReference>
<dbReference type="EMBL" id="JBDFQZ010000012">
    <property type="protein sequence ID" value="KAK9672417.1"/>
    <property type="molecule type" value="Genomic_DNA"/>
</dbReference>
<dbReference type="InterPro" id="IPR044965">
    <property type="entry name" value="Glyco_hydro_17_plant"/>
</dbReference>
<evidence type="ECO:0000256" key="11">
    <source>
        <dbReference type="RuleBase" id="RU004335"/>
    </source>
</evidence>
<proteinExistence type="inferred from homology"/>
<dbReference type="Proteomes" id="UP001443914">
    <property type="component" value="Unassembled WGS sequence"/>
</dbReference>
<dbReference type="Pfam" id="PF00332">
    <property type="entry name" value="Glyco_hydro_17"/>
    <property type="match status" value="1"/>
</dbReference>
<keyword evidence="8" id="KW-0611">Plant defense</keyword>
<dbReference type="GO" id="GO:0098552">
    <property type="term" value="C:side of membrane"/>
    <property type="evidence" value="ECO:0007669"/>
    <property type="project" value="UniProtKB-KW"/>
</dbReference>
<dbReference type="PROSITE" id="PS00587">
    <property type="entry name" value="GLYCOSYL_HYDROL_F17"/>
    <property type="match status" value="1"/>
</dbReference>
<dbReference type="GO" id="GO:0005886">
    <property type="term" value="C:plasma membrane"/>
    <property type="evidence" value="ECO:0007669"/>
    <property type="project" value="UniProtKB-SubCell"/>
</dbReference>
<keyword evidence="5" id="KW-0336">GPI-anchor</keyword>
<feature type="signal peptide" evidence="13">
    <location>
        <begin position="1"/>
        <end position="21"/>
    </location>
</feature>
<keyword evidence="5" id="KW-0449">Lipoprotein</keyword>
<keyword evidence="7 12" id="KW-0378">Hydrolase</keyword>
<gene>
    <name evidence="14" type="ORF">RND81_12G099100</name>
</gene>
<evidence type="ECO:0000256" key="12">
    <source>
        <dbReference type="RuleBase" id="RU004336"/>
    </source>
</evidence>
<sequence>MKINILYFSLLLLLQILGVEPKMIGVNYGTVANNLPPPEKVAKFLMDSTIINQVKLFDTNSNMLHAFAHTQLAITVTIPNNLIPQLTNLTFAQDFINTNISSFIHSTNIIRILVGNEVLSTGNKFLITNLVPAMETLHEALGSARLDRKIQVSTPHSLGVVSSSSPPSSGSFRQGYDEHVFRPLLSFLRGIGSPFVVNLYPFFGSSNETLDYAVFRPNKGVFDNSTNVMYTNMFDAQLDSVFCAMKKLGFDDVDIVIGETGWPSQGDPSQVEVDPQTAATYNANVVRHVTSGDGTPLMPNRTFETYVFALFDEDLKLGPTFERHFGLFSPNLMAVYDIGLLKRNLGVIVSPKNTLYAFTVSILWLLSC</sequence>
<dbReference type="GO" id="GO:0005975">
    <property type="term" value="P:carbohydrate metabolic process"/>
    <property type="evidence" value="ECO:0007669"/>
    <property type="project" value="InterPro"/>
</dbReference>
<evidence type="ECO:0000256" key="9">
    <source>
        <dbReference type="ARBA" id="ARBA00023157"/>
    </source>
</evidence>
<keyword evidence="5" id="KW-0325">Glycoprotein</keyword>
<evidence type="ECO:0000256" key="13">
    <source>
        <dbReference type="SAM" id="SignalP"/>
    </source>
</evidence>
<evidence type="ECO:0000313" key="14">
    <source>
        <dbReference type="EMBL" id="KAK9672417.1"/>
    </source>
</evidence>
<name>A0AAW1H8S8_SAPOF</name>
<dbReference type="FunFam" id="3.20.20.80:FF:000002">
    <property type="entry name" value="Glucan endo-1,3-beta-glucosidase 3"/>
    <property type="match status" value="1"/>
</dbReference>
<comment type="catalytic activity">
    <reaction evidence="1">
        <text>Hydrolysis of (1-&gt;3)-beta-D-glucosidic linkages in (1-&gt;3)-beta-D-glucans.</text>
        <dbReference type="EC" id="3.2.1.39"/>
    </reaction>
</comment>
<keyword evidence="9" id="KW-1015">Disulfide bond</keyword>
<evidence type="ECO:0000256" key="4">
    <source>
        <dbReference type="ARBA" id="ARBA00012780"/>
    </source>
</evidence>
<comment type="caution">
    <text evidence="14">The sequence shown here is derived from an EMBL/GenBank/DDBJ whole genome shotgun (WGS) entry which is preliminary data.</text>
</comment>
<keyword evidence="15" id="KW-1185">Reference proteome</keyword>
<comment type="similarity">
    <text evidence="3 11">Belongs to the glycosyl hydrolase 17 family.</text>
</comment>
<keyword evidence="6 13" id="KW-0732">Signal</keyword>
<evidence type="ECO:0000256" key="3">
    <source>
        <dbReference type="ARBA" id="ARBA00008773"/>
    </source>
</evidence>
<feature type="chain" id="PRO_5043475054" description="glucan endo-1,3-beta-D-glucosidase" evidence="13">
    <location>
        <begin position="22"/>
        <end position="368"/>
    </location>
</feature>
<evidence type="ECO:0000313" key="15">
    <source>
        <dbReference type="Proteomes" id="UP001443914"/>
    </source>
</evidence>
<protein>
    <recommendedName>
        <fullName evidence="4">glucan endo-1,3-beta-D-glucosidase</fullName>
        <ecNumber evidence="4">3.2.1.39</ecNumber>
    </recommendedName>
</protein>
<comment type="subcellular location">
    <subcellularLocation>
        <location evidence="2">Cell membrane</location>
        <topology evidence="2">Lipid-anchor</topology>
        <topology evidence="2">GPI-anchor</topology>
    </subcellularLocation>
</comment>
<dbReference type="GO" id="GO:0042973">
    <property type="term" value="F:glucan endo-1,3-beta-D-glucosidase activity"/>
    <property type="evidence" value="ECO:0007669"/>
    <property type="project" value="UniProtKB-EC"/>
</dbReference>
<evidence type="ECO:0000256" key="5">
    <source>
        <dbReference type="ARBA" id="ARBA00022622"/>
    </source>
</evidence>
<accession>A0AAW1H8S8</accession>
<keyword evidence="10 12" id="KW-0326">Glycosidase</keyword>
<evidence type="ECO:0000256" key="6">
    <source>
        <dbReference type="ARBA" id="ARBA00022729"/>
    </source>
</evidence>
<dbReference type="GO" id="GO:0006952">
    <property type="term" value="P:defense response"/>
    <property type="evidence" value="ECO:0007669"/>
    <property type="project" value="UniProtKB-KW"/>
</dbReference>
<dbReference type="Gene3D" id="3.20.20.80">
    <property type="entry name" value="Glycosidases"/>
    <property type="match status" value="1"/>
</dbReference>
<keyword evidence="5" id="KW-0472">Membrane</keyword>
<dbReference type="SUPFAM" id="SSF51445">
    <property type="entry name" value="(Trans)glycosidases"/>
    <property type="match status" value="1"/>
</dbReference>